<evidence type="ECO:0000259" key="1">
    <source>
        <dbReference type="Pfam" id="PF13817"/>
    </source>
</evidence>
<dbReference type="AlphaFoldDB" id="A0A1H7Y5M3"/>
<feature type="domain" description="Transposase IS66 C-terminal" evidence="1">
    <location>
        <begin position="5"/>
        <end position="42"/>
    </location>
</feature>
<dbReference type="RefSeq" id="WP_139274600.1">
    <property type="nucleotide sequence ID" value="NZ_FOAG01000020.1"/>
</dbReference>
<keyword evidence="4" id="KW-1185">Reference proteome</keyword>
<evidence type="ECO:0000313" key="2">
    <source>
        <dbReference type="EMBL" id="SEM32859.1"/>
    </source>
</evidence>
<protein>
    <submittedName>
        <fullName evidence="3">IS66 C-terminal element</fullName>
    </submittedName>
</protein>
<evidence type="ECO:0000313" key="4">
    <source>
        <dbReference type="Proteomes" id="UP000199582"/>
    </source>
</evidence>
<dbReference type="Proteomes" id="UP000199582">
    <property type="component" value="Unassembled WGS sequence"/>
</dbReference>
<dbReference type="Pfam" id="PF13817">
    <property type="entry name" value="DDE_Tnp_IS66_C"/>
    <property type="match status" value="1"/>
</dbReference>
<dbReference type="STRING" id="1287727.SAMN05443999_12035"/>
<gene>
    <name evidence="2" type="ORF">SAMN05443999_12035</name>
    <name evidence="3" type="ORF">SAMN05443999_1308</name>
</gene>
<dbReference type="EMBL" id="FOAG01000030">
    <property type="protein sequence ID" value="SEM41225.1"/>
    <property type="molecule type" value="Genomic_DNA"/>
</dbReference>
<accession>A0A1H7Y5M3</accession>
<dbReference type="InterPro" id="IPR039552">
    <property type="entry name" value="IS66_C"/>
</dbReference>
<feature type="non-terminal residue" evidence="3">
    <location>
        <position position="1"/>
    </location>
</feature>
<dbReference type="OrthoDB" id="9800877at2"/>
<sequence length="54" mass="5990">AAMYSLIGTAKLNDIDPQAWLADVIARISDMSVSRLHELLPWEWNAATHQVKAA</sequence>
<dbReference type="EMBL" id="FOAG01000020">
    <property type="protein sequence ID" value="SEM32859.1"/>
    <property type="molecule type" value="Genomic_DNA"/>
</dbReference>
<reference evidence="3 4" key="1">
    <citation type="submission" date="2016-10" db="EMBL/GenBank/DDBJ databases">
        <authorList>
            <person name="de Groot N.N."/>
        </authorList>
    </citation>
    <scope>NUCLEOTIDE SEQUENCE [LARGE SCALE GENOMIC DNA]</scope>
    <source>
        <strain evidence="3 4">DSM 100674</strain>
    </source>
</reference>
<evidence type="ECO:0000313" key="3">
    <source>
        <dbReference type="EMBL" id="SEM41225.1"/>
    </source>
</evidence>
<name>A0A1H7Y5M3_9RHOB</name>
<organism evidence="3 4">
    <name type="scientific">Roseovarius azorensis</name>
    <dbReference type="NCBI Taxonomy" id="1287727"/>
    <lineage>
        <taxon>Bacteria</taxon>
        <taxon>Pseudomonadati</taxon>
        <taxon>Pseudomonadota</taxon>
        <taxon>Alphaproteobacteria</taxon>
        <taxon>Rhodobacterales</taxon>
        <taxon>Roseobacteraceae</taxon>
        <taxon>Roseovarius</taxon>
    </lineage>
</organism>
<proteinExistence type="predicted"/>